<dbReference type="InterPro" id="IPR036865">
    <property type="entry name" value="CRAL-TRIO_dom_sf"/>
</dbReference>
<dbReference type="CDD" id="cd00170">
    <property type="entry name" value="SEC14"/>
    <property type="match status" value="1"/>
</dbReference>
<dbReference type="SUPFAM" id="SSF46938">
    <property type="entry name" value="CRAL/TRIO N-terminal domain"/>
    <property type="match status" value="1"/>
</dbReference>
<dbReference type="PROSITE" id="PS50191">
    <property type="entry name" value="CRAL_TRIO"/>
    <property type="match status" value="1"/>
</dbReference>
<dbReference type="GO" id="GO:0016020">
    <property type="term" value="C:membrane"/>
    <property type="evidence" value="ECO:0007669"/>
    <property type="project" value="TreeGrafter"/>
</dbReference>
<dbReference type="SMART" id="SM01100">
    <property type="entry name" value="CRAL_TRIO_N"/>
    <property type="match status" value="1"/>
</dbReference>
<dbReference type="PANTHER" id="PTHR10174:SF120">
    <property type="entry name" value="CELLULAR RETINALDEHYDE BINDING PROTEIN"/>
    <property type="match status" value="1"/>
</dbReference>
<organism evidence="2 3">
    <name type="scientific">Cloeon dipterum</name>
    <dbReference type="NCBI Taxonomy" id="197152"/>
    <lineage>
        <taxon>Eukaryota</taxon>
        <taxon>Metazoa</taxon>
        <taxon>Ecdysozoa</taxon>
        <taxon>Arthropoda</taxon>
        <taxon>Hexapoda</taxon>
        <taxon>Insecta</taxon>
        <taxon>Pterygota</taxon>
        <taxon>Palaeoptera</taxon>
        <taxon>Ephemeroptera</taxon>
        <taxon>Pisciforma</taxon>
        <taxon>Baetidae</taxon>
        <taxon>Cloeon</taxon>
    </lineage>
</organism>
<proteinExistence type="predicted"/>
<dbReference type="Proteomes" id="UP000494165">
    <property type="component" value="Unassembled WGS sequence"/>
</dbReference>
<comment type="caution">
    <text evidence="2">The sequence shown here is derived from an EMBL/GenBank/DDBJ whole genome shotgun (WGS) entry which is preliminary data.</text>
</comment>
<name>A0A8S1CIY5_9INSE</name>
<feature type="domain" description="CRAL-TRIO" evidence="1">
    <location>
        <begin position="116"/>
        <end position="279"/>
    </location>
</feature>
<dbReference type="SUPFAM" id="SSF52087">
    <property type="entry name" value="CRAL/TRIO domain"/>
    <property type="match status" value="1"/>
</dbReference>
<dbReference type="GO" id="GO:1902936">
    <property type="term" value="F:phosphatidylinositol bisphosphate binding"/>
    <property type="evidence" value="ECO:0007669"/>
    <property type="project" value="TreeGrafter"/>
</dbReference>
<keyword evidence="3" id="KW-1185">Reference proteome</keyword>
<dbReference type="Gene3D" id="3.40.525.10">
    <property type="entry name" value="CRAL-TRIO lipid binding domain"/>
    <property type="match status" value="1"/>
</dbReference>
<reference evidence="2 3" key="1">
    <citation type="submission" date="2020-04" db="EMBL/GenBank/DDBJ databases">
        <authorList>
            <person name="Alioto T."/>
            <person name="Alioto T."/>
            <person name="Gomez Garrido J."/>
        </authorList>
    </citation>
    <scope>NUCLEOTIDE SEQUENCE [LARGE SCALE GENOMIC DNA]</scope>
</reference>
<protein>
    <recommendedName>
        <fullName evidence="1">CRAL-TRIO domain-containing protein</fullName>
    </recommendedName>
</protein>
<evidence type="ECO:0000259" key="1">
    <source>
        <dbReference type="PROSITE" id="PS50191"/>
    </source>
</evidence>
<evidence type="ECO:0000313" key="3">
    <source>
        <dbReference type="Proteomes" id="UP000494165"/>
    </source>
</evidence>
<dbReference type="OrthoDB" id="1434354at2759"/>
<dbReference type="PRINTS" id="PR00180">
    <property type="entry name" value="CRETINALDHBP"/>
</dbReference>
<accession>A0A8S1CIY5</accession>
<dbReference type="EMBL" id="CADEPI010000031">
    <property type="protein sequence ID" value="CAB3367572.1"/>
    <property type="molecule type" value="Genomic_DNA"/>
</dbReference>
<evidence type="ECO:0000313" key="2">
    <source>
        <dbReference type="EMBL" id="CAB3367572.1"/>
    </source>
</evidence>
<dbReference type="InterPro" id="IPR001251">
    <property type="entry name" value="CRAL-TRIO_dom"/>
</dbReference>
<dbReference type="InterPro" id="IPR011074">
    <property type="entry name" value="CRAL/TRIO_N_dom"/>
</dbReference>
<dbReference type="Gene3D" id="1.10.8.20">
    <property type="entry name" value="N-terminal domain of phosphatidylinositol transfer protein sec14p"/>
    <property type="match status" value="1"/>
</dbReference>
<dbReference type="SMART" id="SM00516">
    <property type="entry name" value="SEC14"/>
    <property type="match status" value="1"/>
</dbReference>
<sequence length="337" mass="38880">MSTTQVLISGPPMELGRLQSQVPEGDFGAELPLETRRLARQQLREDEHSRQQALQQFRDWASKSEEVKNCRLDANFMLRFLRVKKFSVPMAQQTLLKYLSLRQTLPHLCKRLDYLEPSVNELMSAGYIFPLLERDSEGRKVIFYAASKLDPYKFTCADMTKAHIMTYEALLEDETNQVHGFCHVSDLAGISAAHVTLWSPSEFTTAVKWGEQSIPMRHKEMHFLNLPAPVRLVYDLARSTFSEKIRKRFKVHSNLKELHSKVDAKILPKEYGGKVPMQEMIDAWMRELKGKRERLMALDKMSLTCVYKPQRNRKSGDSSLKSSINSLPGSFRRLEVD</sequence>
<dbReference type="PANTHER" id="PTHR10174">
    <property type="entry name" value="ALPHA-TOCOPHEROL TRANSFER PROTEIN-RELATED"/>
    <property type="match status" value="1"/>
</dbReference>
<gene>
    <name evidence="2" type="ORF">CLODIP_2_CD01161</name>
</gene>
<dbReference type="Pfam" id="PF00650">
    <property type="entry name" value="CRAL_TRIO"/>
    <property type="match status" value="1"/>
</dbReference>
<dbReference type="InterPro" id="IPR036273">
    <property type="entry name" value="CRAL/TRIO_N_dom_sf"/>
</dbReference>
<dbReference type="Gene3D" id="1.20.5.1200">
    <property type="entry name" value="Alpha-tocopherol transfer"/>
    <property type="match status" value="1"/>
</dbReference>
<dbReference type="AlphaFoldDB" id="A0A8S1CIY5"/>